<dbReference type="InterPro" id="IPR039261">
    <property type="entry name" value="FNR_nucleotide-bd"/>
</dbReference>
<dbReference type="InterPro" id="IPR008333">
    <property type="entry name" value="Cbr1-like_FAD-bd_dom"/>
</dbReference>
<keyword evidence="3 6" id="KW-0285">Flavoprotein</keyword>
<dbReference type="AlphaFoldDB" id="A0A2R6RZH9"/>
<keyword evidence="9" id="KW-1185">Reference proteome</keyword>
<dbReference type="PRINTS" id="PR00406">
    <property type="entry name" value="CYTB5RDTASE"/>
</dbReference>
<dbReference type="Gene3D" id="3.40.50.80">
    <property type="entry name" value="Nucleotide-binding domain of ferredoxin-NADP reductase (FNR) module"/>
    <property type="match status" value="1"/>
</dbReference>
<dbReference type="Proteomes" id="UP000186601">
    <property type="component" value="Unassembled WGS sequence"/>
</dbReference>
<dbReference type="OrthoDB" id="432685at2759"/>
<dbReference type="EMBL" id="MLYV02000126">
    <property type="protein sequence ID" value="PSS35435.1"/>
    <property type="molecule type" value="Genomic_DNA"/>
</dbReference>
<dbReference type="InterPro" id="IPR001433">
    <property type="entry name" value="OxRdtase_FAD/NAD-bd"/>
</dbReference>
<comment type="cofactor">
    <cofactor evidence="1 6">
        <name>FAD</name>
        <dbReference type="ChEBI" id="CHEBI:57692"/>
    </cofactor>
</comment>
<evidence type="ECO:0000313" key="9">
    <source>
        <dbReference type="Proteomes" id="UP000186601"/>
    </source>
</evidence>
<feature type="binding site" evidence="6">
    <location>
        <position position="252"/>
    </location>
    <ligand>
        <name>FAD</name>
        <dbReference type="ChEBI" id="CHEBI:57692"/>
    </ligand>
</feature>
<feature type="domain" description="FAD-binding FR-type" evidence="7">
    <location>
        <begin position="129"/>
        <end position="235"/>
    </location>
</feature>
<reference evidence="8 9" key="1">
    <citation type="submission" date="2018-02" db="EMBL/GenBank/DDBJ databases">
        <title>Genome sequence of the basidiomycete white-rot fungus Phlebia centrifuga.</title>
        <authorList>
            <person name="Granchi Z."/>
            <person name="Peng M."/>
            <person name="de Vries R.P."/>
            <person name="Hilden K."/>
            <person name="Makela M.R."/>
            <person name="Grigoriev I."/>
            <person name="Riley R."/>
        </authorList>
    </citation>
    <scope>NUCLEOTIDE SEQUENCE [LARGE SCALE GENOMIC DNA]</scope>
    <source>
        <strain evidence="8 9">FBCC195</strain>
    </source>
</reference>
<name>A0A2R6RZH9_9APHY</name>
<evidence type="ECO:0000256" key="1">
    <source>
        <dbReference type="ARBA" id="ARBA00001974"/>
    </source>
</evidence>
<feature type="binding site" evidence="6">
    <location>
        <position position="203"/>
    </location>
    <ligand>
        <name>FAD</name>
        <dbReference type="ChEBI" id="CHEBI:57692"/>
    </ligand>
</feature>
<dbReference type="SUPFAM" id="SSF52343">
    <property type="entry name" value="Ferredoxin reductase-like, C-terminal NADP-linked domain"/>
    <property type="match status" value="1"/>
</dbReference>
<proteinExistence type="inferred from homology"/>
<evidence type="ECO:0000256" key="3">
    <source>
        <dbReference type="ARBA" id="ARBA00022630"/>
    </source>
</evidence>
<comment type="similarity">
    <text evidence="2">Belongs to the flavoprotein pyridine nucleotide cytochrome reductase family.</text>
</comment>
<feature type="binding site" evidence="6">
    <location>
        <position position="186"/>
    </location>
    <ligand>
        <name>FAD</name>
        <dbReference type="ChEBI" id="CHEBI:57692"/>
    </ligand>
</feature>
<feature type="binding site" evidence="6">
    <location>
        <position position="184"/>
    </location>
    <ligand>
        <name>FAD</name>
        <dbReference type="ChEBI" id="CHEBI:57692"/>
    </ligand>
</feature>
<dbReference type="InterPro" id="IPR017927">
    <property type="entry name" value="FAD-bd_FR_type"/>
</dbReference>
<dbReference type="SUPFAM" id="SSF63380">
    <property type="entry name" value="Riboflavin synthase domain-like"/>
    <property type="match status" value="1"/>
</dbReference>
<evidence type="ECO:0000256" key="6">
    <source>
        <dbReference type="PIRSR" id="PIRSR601834-1"/>
    </source>
</evidence>
<sequence length="407" mass="44696">MLTVMRTESHVRSLFGLVCNACEGISAFGSGSTLAAVSSMFRPARSHIACSTAPRFAHHSAKHRHLAKVSPLVRWASGKATPGSEKISSSRRSLLFAIVGSSSAAAAFFLWPDTSRSAPTYANVALSPAHFTPVTVTATEPCLDPNTRLITLTVPRQSLPPLRESIFAPVWSIFIKDDDIQVERPYTPLEGIDEDGRMKFWVKRYPKGEVGRWLHTKKVGDQIEIRGPLQTWRWQDNEWDEIVMISGGTGITPFYQLLDQLVLSRPTTSMTRFTLLHSSRIPSELPPPEILQPLVSKAHHAPDRLRISLFVDTLNGSGVNAAQDSQDLQEGFIDKAAIHRALGPGNDGASWWQRLFGRASSKPAQLPGRKILFLVCGPEPVPSAVCWGNWDAGQIKSGSSREVYGSV</sequence>
<dbReference type="InterPro" id="IPR001834">
    <property type="entry name" value="CBR-like"/>
</dbReference>
<dbReference type="InterPro" id="IPR017938">
    <property type="entry name" value="Riboflavin_synthase-like_b-brl"/>
</dbReference>
<dbReference type="GO" id="GO:0016491">
    <property type="term" value="F:oxidoreductase activity"/>
    <property type="evidence" value="ECO:0007669"/>
    <property type="project" value="UniProtKB-KW"/>
</dbReference>
<feature type="binding site" evidence="6">
    <location>
        <position position="185"/>
    </location>
    <ligand>
        <name>FAD</name>
        <dbReference type="ChEBI" id="CHEBI:57692"/>
    </ligand>
</feature>
<evidence type="ECO:0000256" key="2">
    <source>
        <dbReference type="ARBA" id="ARBA00006105"/>
    </source>
</evidence>
<accession>A0A2R6RZH9</accession>
<organism evidence="8 9">
    <name type="scientific">Hermanssonia centrifuga</name>
    <dbReference type="NCBI Taxonomy" id="98765"/>
    <lineage>
        <taxon>Eukaryota</taxon>
        <taxon>Fungi</taxon>
        <taxon>Dikarya</taxon>
        <taxon>Basidiomycota</taxon>
        <taxon>Agaricomycotina</taxon>
        <taxon>Agaricomycetes</taxon>
        <taxon>Polyporales</taxon>
        <taxon>Meruliaceae</taxon>
        <taxon>Hermanssonia</taxon>
    </lineage>
</organism>
<gene>
    <name evidence="8" type="ORF">PHLCEN_2v1590</name>
</gene>
<feature type="binding site" evidence="6">
    <location>
        <position position="210"/>
    </location>
    <ligand>
        <name>FAD</name>
        <dbReference type="ChEBI" id="CHEBI:57692"/>
    </ligand>
</feature>
<dbReference type="PROSITE" id="PS51384">
    <property type="entry name" value="FAD_FR"/>
    <property type="match status" value="1"/>
</dbReference>
<evidence type="ECO:0000256" key="4">
    <source>
        <dbReference type="ARBA" id="ARBA00022827"/>
    </source>
</evidence>
<evidence type="ECO:0000259" key="7">
    <source>
        <dbReference type="PROSITE" id="PS51384"/>
    </source>
</evidence>
<dbReference type="PANTHER" id="PTHR19370:SF184">
    <property type="entry name" value="NADH-CYTOCHROME B5 REDUCTASE-LIKE"/>
    <property type="match status" value="1"/>
</dbReference>
<keyword evidence="4 6" id="KW-0274">FAD</keyword>
<keyword evidence="5" id="KW-0560">Oxidoreductase</keyword>
<dbReference type="CDD" id="cd06183">
    <property type="entry name" value="cyt_b5_reduct_like"/>
    <property type="match status" value="1"/>
</dbReference>
<evidence type="ECO:0000313" key="8">
    <source>
        <dbReference type="EMBL" id="PSS35435.1"/>
    </source>
</evidence>
<dbReference type="Pfam" id="PF00970">
    <property type="entry name" value="FAD_binding_6"/>
    <property type="match status" value="1"/>
</dbReference>
<dbReference type="Pfam" id="PF00175">
    <property type="entry name" value="NAD_binding_1"/>
    <property type="match status" value="1"/>
</dbReference>
<comment type="caution">
    <text evidence="8">The sequence shown here is derived from an EMBL/GenBank/DDBJ whole genome shotgun (WGS) entry which is preliminary data.</text>
</comment>
<dbReference type="PANTHER" id="PTHR19370">
    <property type="entry name" value="NADH-CYTOCHROME B5 REDUCTASE"/>
    <property type="match status" value="1"/>
</dbReference>
<evidence type="ECO:0000256" key="5">
    <source>
        <dbReference type="ARBA" id="ARBA00023002"/>
    </source>
</evidence>
<dbReference type="Gene3D" id="2.40.30.10">
    <property type="entry name" value="Translation factors"/>
    <property type="match status" value="1"/>
</dbReference>
<protein>
    <recommendedName>
        <fullName evidence="7">FAD-binding FR-type domain-containing protein</fullName>
    </recommendedName>
</protein>
<dbReference type="STRING" id="98765.A0A2R6RZH9"/>